<dbReference type="CDD" id="cd07808">
    <property type="entry name" value="ASKHA_NBD_FGGY_EcXK-like"/>
    <property type="match status" value="1"/>
</dbReference>
<keyword evidence="7 8" id="KW-0119">Carbohydrate metabolism</keyword>
<keyword evidence="4 8" id="KW-0547">Nucleotide-binding</keyword>
<evidence type="ECO:0000256" key="2">
    <source>
        <dbReference type="ARBA" id="ARBA00022629"/>
    </source>
</evidence>
<keyword evidence="5 8" id="KW-0418">Kinase</keyword>
<dbReference type="PROSITE" id="PS00445">
    <property type="entry name" value="FGGY_KINASES_2"/>
    <property type="match status" value="1"/>
</dbReference>
<comment type="function">
    <text evidence="8">Catalyzes the phosphorylation of D-xylulose to D-xylulose 5-phosphate.</text>
</comment>
<dbReference type="AlphaFoldDB" id="A0A3A4N2I0"/>
<evidence type="ECO:0000256" key="4">
    <source>
        <dbReference type="ARBA" id="ARBA00022741"/>
    </source>
</evidence>
<dbReference type="HAMAP" id="MF_02220">
    <property type="entry name" value="XylB"/>
    <property type="match status" value="1"/>
</dbReference>
<feature type="site" description="Important for activity" evidence="8">
    <location>
        <position position="8"/>
    </location>
</feature>
<dbReference type="NCBIfam" id="TIGR01312">
    <property type="entry name" value="XylB"/>
    <property type="match status" value="1"/>
</dbReference>
<evidence type="ECO:0000256" key="5">
    <source>
        <dbReference type="ARBA" id="ARBA00022777"/>
    </source>
</evidence>
<dbReference type="PANTHER" id="PTHR43095">
    <property type="entry name" value="SUGAR KINASE"/>
    <property type="match status" value="1"/>
</dbReference>
<gene>
    <name evidence="8 10 13" type="primary">xylB</name>
    <name evidence="13" type="ORF">C4520_21855</name>
</gene>
<dbReference type="InterPro" id="IPR043129">
    <property type="entry name" value="ATPase_NBD"/>
</dbReference>
<dbReference type="EC" id="2.7.1.17" evidence="8 10"/>
<evidence type="ECO:0000256" key="8">
    <source>
        <dbReference type="HAMAP-Rule" id="MF_02220"/>
    </source>
</evidence>
<sequence length="507" mass="54854">MALMLGLDIGTTGVKALAVRPDGAVAFESFSSCEISSPQPKWAEQNPEDWWRAFCRSTSQLLAAGLKPGEIAAVGLSGQMHSSVFLDSQLRVFRPAILWCDVRTTRQCREITERAGLDLLRNEASNPALEGFTAPKVLWLREHEPAHFEQLQHLLLAKDYIRFRLTGELATDFSDAAGTLLFDVGARKWSRRILSALNLDPAILPPVIASQQISGTITHHAAEETGLRAGTPVVGGGADNACAAVGAGIVEEGVAQASIGSSGVFLAALSSHRADEHMRLHCMNHAAPDMWYLMGVMLTAGLSLKWFKEAFCNEEAEQARREGRDVYDLLSESAASVPAGSEGLIFLPYLNGERTPHADSGARGLLCGLTLRHQKAHMVRAIMEGIAFGLRDSLELVRQLGIEVHEIILAGGGAKSPLWRQIQADVFGQPVRTLKVSDAAPFGAALLAGVGAGIFADCAQATLATVRKAEQVAPVPEHVRVYNDHYPLYKKLYALNRDVFHRLGTMT</sequence>
<keyword evidence="6 8" id="KW-0067">ATP-binding</keyword>
<dbReference type="InterPro" id="IPR000577">
    <property type="entry name" value="Carb_kinase_FGGY"/>
</dbReference>
<evidence type="ECO:0000256" key="7">
    <source>
        <dbReference type="ARBA" id="ARBA00023277"/>
    </source>
</evidence>
<dbReference type="InterPro" id="IPR050406">
    <property type="entry name" value="FGGY_Carb_Kinase"/>
</dbReference>
<dbReference type="SUPFAM" id="SSF53067">
    <property type="entry name" value="Actin-like ATPase domain"/>
    <property type="match status" value="2"/>
</dbReference>
<comment type="caution">
    <text evidence="13">The sequence shown here is derived from an EMBL/GenBank/DDBJ whole genome shotgun (WGS) entry which is preliminary data.</text>
</comment>
<feature type="binding site" evidence="8">
    <location>
        <begin position="80"/>
        <end position="81"/>
    </location>
    <ligand>
        <name>substrate</name>
    </ligand>
</feature>
<dbReference type="Pfam" id="PF00370">
    <property type="entry name" value="FGGY_N"/>
    <property type="match status" value="1"/>
</dbReference>
<comment type="similarity">
    <text evidence="1 8 9">Belongs to the FGGY kinase family.</text>
</comment>
<feature type="active site" description="Proton acceptor" evidence="8">
    <location>
        <position position="239"/>
    </location>
</feature>
<evidence type="ECO:0000259" key="11">
    <source>
        <dbReference type="Pfam" id="PF00370"/>
    </source>
</evidence>
<evidence type="ECO:0000259" key="12">
    <source>
        <dbReference type="Pfam" id="PF02782"/>
    </source>
</evidence>
<evidence type="ECO:0000256" key="1">
    <source>
        <dbReference type="ARBA" id="ARBA00009156"/>
    </source>
</evidence>
<name>A0A3A4N2I0_ABYX5</name>
<dbReference type="InterPro" id="IPR018484">
    <property type="entry name" value="FGGY_N"/>
</dbReference>
<dbReference type="InterPro" id="IPR006000">
    <property type="entry name" value="Xylulokinase"/>
</dbReference>
<feature type="domain" description="Carbohydrate kinase FGGY C-terminal" evidence="12">
    <location>
        <begin position="257"/>
        <end position="451"/>
    </location>
</feature>
<dbReference type="EMBL" id="QZKU01000145">
    <property type="protein sequence ID" value="RJP13999.1"/>
    <property type="molecule type" value="Genomic_DNA"/>
</dbReference>
<keyword evidence="2 8" id="KW-0859">Xylose metabolism</keyword>
<proteinExistence type="inferred from homology"/>
<dbReference type="GO" id="GO:0042732">
    <property type="term" value="P:D-xylose metabolic process"/>
    <property type="evidence" value="ECO:0007669"/>
    <property type="project" value="UniProtKB-KW"/>
</dbReference>
<dbReference type="Gene3D" id="3.30.420.40">
    <property type="match status" value="2"/>
</dbReference>
<dbReference type="InterPro" id="IPR018483">
    <property type="entry name" value="Carb_kinase_FGGY_CS"/>
</dbReference>
<accession>A0A3A4N2I0</accession>
<dbReference type="PROSITE" id="PS00933">
    <property type="entry name" value="FGGY_KINASES_1"/>
    <property type="match status" value="1"/>
</dbReference>
<dbReference type="GO" id="GO:0005998">
    <property type="term" value="P:xylulose catabolic process"/>
    <property type="evidence" value="ECO:0007669"/>
    <property type="project" value="UniProtKB-UniRule"/>
</dbReference>
<evidence type="ECO:0000256" key="9">
    <source>
        <dbReference type="RuleBase" id="RU003733"/>
    </source>
</evidence>
<reference evidence="13 14" key="1">
    <citation type="journal article" date="2017" name="ISME J.">
        <title>Energy and carbon metabolisms in a deep terrestrial subsurface fluid microbial community.</title>
        <authorList>
            <person name="Momper L."/>
            <person name="Jungbluth S.P."/>
            <person name="Lee M.D."/>
            <person name="Amend J.P."/>
        </authorList>
    </citation>
    <scope>NUCLEOTIDE SEQUENCE [LARGE SCALE GENOMIC DNA]</scope>
    <source>
        <strain evidence="13">SURF_5</strain>
    </source>
</reference>
<evidence type="ECO:0000256" key="10">
    <source>
        <dbReference type="RuleBase" id="RU364073"/>
    </source>
</evidence>
<dbReference type="GO" id="GO:0005524">
    <property type="term" value="F:ATP binding"/>
    <property type="evidence" value="ECO:0007669"/>
    <property type="project" value="UniProtKB-UniRule"/>
</dbReference>
<comment type="catalytic activity">
    <reaction evidence="8 10">
        <text>D-xylulose + ATP = D-xylulose 5-phosphate + ADP + H(+)</text>
        <dbReference type="Rhea" id="RHEA:10964"/>
        <dbReference type="ChEBI" id="CHEBI:15378"/>
        <dbReference type="ChEBI" id="CHEBI:17140"/>
        <dbReference type="ChEBI" id="CHEBI:30616"/>
        <dbReference type="ChEBI" id="CHEBI:57737"/>
        <dbReference type="ChEBI" id="CHEBI:456216"/>
        <dbReference type="EC" id="2.7.1.17"/>
    </reaction>
</comment>
<protein>
    <recommendedName>
        <fullName evidence="8 10">Xylulose kinase</fullName>
        <shortName evidence="8 10">Xylulokinase</shortName>
        <ecNumber evidence="8 10">2.7.1.17</ecNumber>
    </recommendedName>
</protein>
<dbReference type="Proteomes" id="UP000265882">
    <property type="component" value="Unassembled WGS sequence"/>
</dbReference>
<organism evidence="13 14">
    <name type="scientific">Abyssobacteria bacterium (strain SURF_5)</name>
    <dbReference type="NCBI Taxonomy" id="2093360"/>
    <lineage>
        <taxon>Bacteria</taxon>
        <taxon>Pseudomonadati</taxon>
        <taxon>Candidatus Hydrogenedentota</taxon>
        <taxon>Candidatus Abyssobacteria</taxon>
    </lineage>
</organism>
<dbReference type="GO" id="GO:0004856">
    <property type="term" value="F:D-xylulokinase activity"/>
    <property type="evidence" value="ECO:0007669"/>
    <property type="project" value="UniProtKB-UniRule"/>
</dbReference>
<evidence type="ECO:0000256" key="6">
    <source>
        <dbReference type="ARBA" id="ARBA00022840"/>
    </source>
</evidence>
<dbReference type="Pfam" id="PF02782">
    <property type="entry name" value="FGGY_C"/>
    <property type="match status" value="1"/>
</dbReference>
<dbReference type="PANTHER" id="PTHR43095:SF5">
    <property type="entry name" value="XYLULOSE KINASE"/>
    <property type="match status" value="1"/>
</dbReference>
<dbReference type="PIRSF" id="PIRSF000538">
    <property type="entry name" value="GlpK"/>
    <property type="match status" value="1"/>
</dbReference>
<dbReference type="InterPro" id="IPR018485">
    <property type="entry name" value="FGGY_C"/>
</dbReference>
<evidence type="ECO:0000313" key="14">
    <source>
        <dbReference type="Proteomes" id="UP000265882"/>
    </source>
</evidence>
<keyword evidence="3 8" id="KW-0808">Transferase</keyword>
<feature type="domain" description="Carbohydrate kinase FGGY N-terminal" evidence="11">
    <location>
        <begin position="3"/>
        <end position="246"/>
    </location>
</feature>
<evidence type="ECO:0000313" key="13">
    <source>
        <dbReference type="EMBL" id="RJP13999.1"/>
    </source>
</evidence>
<evidence type="ECO:0000256" key="3">
    <source>
        <dbReference type="ARBA" id="ARBA00022679"/>
    </source>
</evidence>